<reference evidence="3" key="2">
    <citation type="submission" date="2001-09" db="EMBL/GenBank/DDBJ databases">
        <title>Oryza sativa nipponbare(GA3) genomic DNA, chromosome 2, BAC clone:OJ1524_D08.</title>
        <authorList>
            <person name="Sasaki T."/>
            <person name="Matsumoto T."/>
            <person name="Yamamoto K."/>
        </authorList>
    </citation>
    <scope>NUCLEOTIDE SEQUENCE</scope>
</reference>
<reference evidence="4" key="3">
    <citation type="journal article" date="2005" name="Nature">
        <title>The map-based sequence of the rice genome.</title>
        <authorList>
            <consortium name="International rice genome sequencing project (IRGSP)"/>
            <person name="Matsumoto T."/>
            <person name="Wu J."/>
            <person name="Kanamori H."/>
            <person name="Katayose Y."/>
            <person name="Fujisawa M."/>
            <person name="Namiki N."/>
            <person name="Mizuno H."/>
            <person name="Yamamoto K."/>
            <person name="Antonio B.A."/>
            <person name="Baba T."/>
            <person name="Sakata K."/>
            <person name="Nagamura Y."/>
            <person name="Aoki H."/>
            <person name="Arikawa K."/>
            <person name="Arita K."/>
            <person name="Bito T."/>
            <person name="Chiden Y."/>
            <person name="Fujitsuka N."/>
            <person name="Fukunaka R."/>
            <person name="Hamada M."/>
            <person name="Harada C."/>
            <person name="Hayashi A."/>
            <person name="Hijishita S."/>
            <person name="Honda M."/>
            <person name="Hosokawa S."/>
            <person name="Ichikawa Y."/>
            <person name="Idonuma A."/>
            <person name="Iijima M."/>
            <person name="Ikeda M."/>
            <person name="Ikeno M."/>
            <person name="Ito K."/>
            <person name="Ito S."/>
            <person name="Ito T."/>
            <person name="Ito Y."/>
            <person name="Ito Y."/>
            <person name="Iwabuchi A."/>
            <person name="Kamiya K."/>
            <person name="Karasawa W."/>
            <person name="Kurita K."/>
            <person name="Katagiri S."/>
            <person name="Kikuta A."/>
            <person name="Kobayashi H."/>
            <person name="Kobayashi N."/>
            <person name="Machita K."/>
            <person name="Maehara T."/>
            <person name="Masukawa M."/>
            <person name="Mizubayashi T."/>
            <person name="Mukai Y."/>
            <person name="Nagasaki H."/>
            <person name="Nagata Y."/>
            <person name="Naito S."/>
            <person name="Nakashima M."/>
            <person name="Nakama Y."/>
            <person name="Nakamichi Y."/>
            <person name="Nakamura M."/>
            <person name="Meguro A."/>
            <person name="Negishi M."/>
            <person name="Ohta I."/>
            <person name="Ohta T."/>
            <person name="Okamoto M."/>
            <person name="Ono N."/>
            <person name="Saji S."/>
            <person name="Sakaguchi M."/>
            <person name="Sakai K."/>
            <person name="Shibata M."/>
            <person name="Shimokawa T."/>
            <person name="Song J."/>
            <person name="Takazaki Y."/>
            <person name="Terasawa K."/>
            <person name="Tsugane M."/>
            <person name="Tsuji K."/>
            <person name="Ueda S."/>
            <person name="Waki K."/>
            <person name="Yamagata H."/>
            <person name="Yamamoto M."/>
            <person name="Yamamoto S."/>
            <person name="Yamane H."/>
            <person name="Yoshiki S."/>
            <person name="Yoshihara R."/>
            <person name="Yukawa K."/>
            <person name="Zhong H."/>
            <person name="Yano M."/>
            <person name="Yuan Q."/>
            <person name="Ouyang S."/>
            <person name="Liu J."/>
            <person name="Jones K.M."/>
            <person name="Gansberger K."/>
            <person name="Moffat K."/>
            <person name="Hill J."/>
            <person name="Bera J."/>
            <person name="Fadrosh D."/>
            <person name="Jin S."/>
            <person name="Johri S."/>
            <person name="Kim M."/>
            <person name="Overton L."/>
            <person name="Reardon M."/>
            <person name="Tsitrin T."/>
            <person name="Vuong H."/>
            <person name="Weaver B."/>
            <person name="Ciecko A."/>
            <person name="Tallon L."/>
            <person name="Jackson J."/>
            <person name="Pai G."/>
            <person name="Aken S.V."/>
            <person name="Utterback T."/>
            <person name="Reidmuller S."/>
            <person name="Feldblyum T."/>
            <person name="Hsiao J."/>
            <person name="Zismann V."/>
            <person name="Iobst S."/>
            <person name="de Vazeille A.R."/>
            <person name="Buell C.R."/>
            <person name="Ying K."/>
            <person name="Li Y."/>
            <person name="Lu T."/>
            <person name="Huang Y."/>
            <person name="Zhao Q."/>
            <person name="Feng Q."/>
            <person name="Zhang L."/>
            <person name="Zhu J."/>
            <person name="Weng Q."/>
            <person name="Mu J."/>
            <person name="Lu Y."/>
            <person name="Fan D."/>
            <person name="Liu Y."/>
            <person name="Guan J."/>
            <person name="Zhang Y."/>
            <person name="Yu S."/>
            <person name="Liu X."/>
            <person name="Zhang Y."/>
            <person name="Hong G."/>
            <person name="Han B."/>
            <person name="Choisne N."/>
            <person name="Demange N."/>
            <person name="Orjeda G."/>
            <person name="Samain S."/>
            <person name="Cattolico L."/>
            <person name="Pelletier E."/>
            <person name="Couloux A."/>
            <person name="Segurens B."/>
            <person name="Wincker P."/>
            <person name="D'Hont A."/>
            <person name="Scarpelli C."/>
            <person name="Weissenbach J."/>
            <person name="Salanoubat M."/>
            <person name="Quetier F."/>
            <person name="Yu Y."/>
            <person name="Kim H.R."/>
            <person name="Rambo T."/>
            <person name="Currie J."/>
            <person name="Collura K."/>
            <person name="Luo M."/>
            <person name="Yang T."/>
            <person name="Ammiraju J.S.S."/>
            <person name="Engler F."/>
            <person name="Soderlund C."/>
            <person name="Wing R.A."/>
            <person name="Palmer L.E."/>
            <person name="de la Bastide M."/>
            <person name="Spiegel L."/>
            <person name="Nascimento L."/>
            <person name="Zutavern T."/>
            <person name="O'Shaughnessy A."/>
            <person name="Dike S."/>
            <person name="Dedhia N."/>
            <person name="Preston R."/>
            <person name="Balija V."/>
            <person name="McCombie W.R."/>
            <person name="Chow T."/>
            <person name="Chen H."/>
            <person name="Chung M."/>
            <person name="Chen C."/>
            <person name="Shaw J."/>
            <person name="Wu H."/>
            <person name="Hsiao K."/>
            <person name="Chao Y."/>
            <person name="Chu M."/>
            <person name="Cheng C."/>
            <person name="Hour A."/>
            <person name="Lee P."/>
            <person name="Lin S."/>
            <person name="Lin Y."/>
            <person name="Liou J."/>
            <person name="Liu S."/>
            <person name="Hsing Y."/>
            <person name="Raghuvanshi S."/>
            <person name="Mohanty A."/>
            <person name="Bharti A.K."/>
            <person name="Gaur A."/>
            <person name="Gupta V."/>
            <person name="Kumar D."/>
            <person name="Ravi V."/>
            <person name="Vij S."/>
            <person name="Kapur A."/>
            <person name="Khurana P."/>
            <person name="Khurana P."/>
            <person name="Khurana J.P."/>
            <person name="Tyagi A.K."/>
            <person name="Gaikwad K."/>
            <person name="Singh A."/>
            <person name="Dalal V."/>
            <person name="Srivastava S."/>
            <person name="Dixit A."/>
            <person name="Pal A.K."/>
            <person name="Ghazi I.A."/>
            <person name="Yadav M."/>
            <person name="Pandit A."/>
            <person name="Bhargava A."/>
            <person name="Sureshbabu K."/>
            <person name="Batra K."/>
            <person name="Sharma T.R."/>
            <person name="Mohapatra T."/>
            <person name="Singh N.K."/>
            <person name="Messing J."/>
            <person name="Nelson A.B."/>
            <person name="Fuks G."/>
            <person name="Kavchok S."/>
            <person name="Keizer G."/>
            <person name="Linton E."/>
            <person name="Llaca V."/>
            <person name="Song R."/>
            <person name="Tanyolac B."/>
            <person name="Young S."/>
            <person name="Ho-Il K."/>
            <person name="Hahn J.H."/>
            <person name="Sangsakoo G."/>
            <person name="Vanavichit A."/>
            <person name="de Mattos Luiz.A.T."/>
            <person name="Zimmer P.D."/>
            <person name="Malone G."/>
            <person name="Dellagostin O."/>
            <person name="de Oliveira A.C."/>
            <person name="Bevan M."/>
            <person name="Bancroft I."/>
            <person name="Minx P."/>
            <person name="Cordum H."/>
            <person name="Wilson R."/>
            <person name="Cheng Z."/>
            <person name="Jin W."/>
            <person name="Jiang J."/>
            <person name="Leong S.A."/>
            <person name="Iwama H."/>
            <person name="Gojobori T."/>
            <person name="Itoh T."/>
            <person name="Niimura Y."/>
            <person name="Fujii Y."/>
            <person name="Habara T."/>
            <person name="Sakai H."/>
            <person name="Sato Y."/>
            <person name="Wilson G."/>
            <person name="Kumar K."/>
            <person name="McCouch S."/>
            <person name="Juretic N."/>
            <person name="Hoen D."/>
            <person name="Wright S."/>
            <person name="Bruskiewich R."/>
            <person name="Bureau T."/>
            <person name="Miyao A."/>
            <person name="Hirochika H."/>
            <person name="Nishikawa T."/>
            <person name="Kadowaki K."/>
            <person name="Sugiura M."/>
            <person name="Burr B."/>
            <person name="Sasaki T."/>
        </authorList>
    </citation>
    <scope>NUCLEOTIDE SEQUENCE [LARGE SCALE GENOMIC DNA]</scope>
    <source>
        <strain evidence="4">cv. Nipponbare</strain>
    </source>
</reference>
<feature type="compositionally biased region" description="Gly residues" evidence="1">
    <location>
        <begin position="31"/>
        <end position="40"/>
    </location>
</feature>
<gene>
    <name evidence="2" type="ORF">OJ1225_F07.24</name>
    <name evidence="3" type="ORF">OJ1524_D08.9</name>
</gene>
<feature type="region of interest" description="Disordered" evidence="1">
    <location>
        <begin position="1"/>
        <end position="53"/>
    </location>
</feature>
<dbReference type="EMBL" id="AP004191">
    <property type="protein sequence ID" value="BAD25273.1"/>
    <property type="molecule type" value="Genomic_DNA"/>
</dbReference>
<evidence type="ECO:0000313" key="2">
    <source>
        <dbReference type="EMBL" id="BAD25260.1"/>
    </source>
</evidence>
<reference evidence="2" key="1">
    <citation type="submission" date="2001-09" db="EMBL/GenBank/DDBJ databases">
        <title>Oryza sativa nipponbare(GA3) genomic DNA, chromosome 2, BAC clone:OJ1225_F07.</title>
        <authorList>
            <person name="Sasaki T."/>
            <person name="Matsumoto T."/>
            <person name="Yamamoto K."/>
        </authorList>
    </citation>
    <scope>NUCLEOTIDE SEQUENCE</scope>
</reference>
<evidence type="ECO:0000313" key="4">
    <source>
        <dbReference type="Proteomes" id="UP000000763"/>
    </source>
</evidence>
<evidence type="ECO:0000256" key="1">
    <source>
        <dbReference type="SAM" id="MobiDB-lite"/>
    </source>
</evidence>
<dbReference type="AlphaFoldDB" id="Q6H7M6"/>
<evidence type="ECO:0000313" key="3">
    <source>
        <dbReference type="EMBL" id="BAD25273.1"/>
    </source>
</evidence>
<proteinExistence type="predicted"/>
<protein>
    <submittedName>
        <fullName evidence="3">Uncharacterized protein</fullName>
    </submittedName>
</protein>
<accession>Q6H7M6</accession>
<sequence>MGDAEEEEAAAEEGEGNGDLGVARLEDKRGGGNGGRGIIGQGHRRGPGDVRVEERQGPTWVTLCADQAVEVVGGEGLGPSCRREDGR</sequence>
<dbReference type="EMBL" id="AP004184">
    <property type="protein sequence ID" value="BAD25260.1"/>
    <property type="molecule type" value="Genomic_DNA"/>
</dbReference>
<dbReference type="Proteomes" id="UP000000763">
    <property type="component" value="Chromosome 2"/>
</dbReference>
<name>Q6H7M6_ORYSJ</name>
<reference evidence="4" key="4">
    <citation type="journal article" date="2008" name="Nucleic Acids Res.">
        <title>The rice annotation project database (RAP-DB): 2008 update.</title>
        <authorList>
            <consortium name="The rice annotation project (RAP)"/>
        </authorList>
    </citation>
    <scope>GENOME REANNOTATION</scope>
    <source>
        <strain evidence="4">cv. Nipponbare</strain>
    </source>
</reference>
<organism evidence="3 4">
    <name type="scientific">Oryza sativa subsp. japonica</name>
    <name type="common">Rice</name>
    <dbReference type="NCBI Taxonomy" id="39947"/>
    <lineage>
        <taxon>Eukaryota</taxon>
        <taxon>Viridiplantae</taxon>
        <taxon>Streptophyta</taxon>
        <taxon>Embryophyta</taxon>
        <taxon>Tracheophyta</taxon>
        <taxon>Spermatophyta</taxon>
        <taxon>Magnoliopsida</taxon>
        <taxon>Liliopsida</taxon>
        <taxon>Poales</taxon>
        <taxon>Poaceae</taxon>
        <taxon>BOP clade</taxon>
        <taxon>Oryzoideae</taxon>
        <taxon>Oryzeae</taxon>
        <taxon>Oryzinae</taxon>
        <taxon>Oryza</taxon>
        <taxon>Oryza sativa</taxon>
    </lineage>
</organism>
<feature type="compositionally biased region" description="Acidic residues" evidence="1">
    <location>
        <begin position="1"/>
        <end position="16"/>
    </location>
</feature>